<comment type="cofactor">
    <cofactor evidence="1">
        <name>Co(2+)</name>
        <dbReference type="ChEBI" id="CHEBI:48828"/>
    </cofactor>
</comment>
<evidence type="ECO:0000256" key="3">
    <source>
        <dbReference type="ARBA" id="ARBA00001947"/>
    </source>
</evidence>
<evidence type="ECO:0000256" key="4">
    <source>
        <dbReference type="ARBA" id="ARBA00008236"/>
    </source>
</evidence>
<dbReference type="OrthoDB" id="9803993at2"/>
<keyword evidence="5 10" id="KW-0031">Aminopeptidase</keyword>
<dbReference type="InterPro" id="IPR000787">
    <property type="entry name" value="Peptidase_M29"/>
</dbReference>
<comment type="similarity">
    <text evidence="4">Belongs to the peptidase M29 family.</text>
</comment>
<dbReference type="PRINTS" id="PR00919">
    <property type="entry name" value="THERMOPTASE"/>
</dbReference>
<organism evidence="10 11">
    <name type="scientific">Paraliobacillus quinghaiensis</name>
    <dbReference type="NCBI Taxonomy" id="470815"/>
    <lineage>
        <taxon>Bacteria</taxon>
        <taxon>Bacillati</taxon>
        <taxon>Bacillota</taxon>
        <taxon>Bacilli</taxon>
        <taxon>Bacillales</taxon>
        <taxon>Bacillaceae</taxon>
        <taxon>Paraliobacillus</taxon>
    </lineage>
</organism>
<dbReference type="Gene3D" id="3.40.1830.10">
    <property type="entry name" value="Thermophilic metalloprotease (M29)"/>
    <property type="match status" value="1"/>
</dbReference>
<comment type="caution">
    <text evidence="10">The sequence shown here is derived from an EMBL/GenBank/DDBJ whole genome shotgun (WGS) entry which is preliminary data.</text>
</comment>
<dbReference type="GO" id="GO:0008237">
    <property type="term" value="F:metallopeptidase activity"/>
    <property type="evidence" value="ECO:0007669"/>
    <property type="project" value="UniProtKB-KW"/>
</dbReference>
<dbReference type="GO" id="GO:0046872">
    <property type="term" value="F:metal ion binding"/>
    <property type="evidence" value="ECO:0007669"/>
    <property type="project" value="UniProtKB-KW"/>
</dbReference>
<keyword evidence="9" id="KW-0482">Metalloprotease</keyword>
<comment type="cofactor">
    <cofactor evidence="2">
        <name>Mg(2+)</name>
        <dbReference type="ChEBI" id="CHEBI:18420"/>
    </cofactor>
</comment>
<reference evidence="10" key="1">
    <citation type="journal article" date="2014" name="Int. J. Syst. Evol. Microbiol.">
        <title>Complete genome sequence of Corynebacterium casei LMG S-19264T (=DSM 44701T), isolated from a smear-ripened cheese.</title>
        <authorList>
            <consortium name="US DOE Joint Genome Institute (JGI-PGF)"/>
            <person name="Walter F."/>
            <person name="Albersmeier A."/>
            <person name="Kalinowski J."/>
            <person name="Ruckert C."/>
        </authorList>
    </citation>
    <scope>NUCLEOTIDE SEQUENCE</scope>
    <source>
        <strain evidence="10">CGMCC 1.6333</strain>
    </source>
</reference>
<dbReference type="Proteomes" id="UP000618460">
    <property type="component" value="Unassembled WGS sequence"/>
</dbReference>
<dbReference type="EMBL" id="BMLG01000009">
    <property type="protein sequence ID" value="GGM32993.1"/>
    <property type="molecule type" value="Genomic_DNA"/>
</dbReference>
<gene>
    <name evidence="10" type="ORF">GCM10011351_18820</name>
</gene>
<evidence type="ECO:0000256" key="5">
    <source>
        <dbReference type="ARBA" id="ARBA00022438"/>
    </source>
</evidence>
<keyword evidence="8" id="KW-0378">Hydrolase</keyword>
<proteinExistence type="inferred from homology"/>
<evidence type="ECO:0000256" key="1">
    <source>
        <dbReference type="ARBA" id="ARBA00001941"/>
    </source>
</evidence>
<evidence type="ECO:0000256" key="9">
    <source>
        <dbReference type="ARBA" id="ARBA00023049"/>
    </source>
</evidence>
<protein>
    <submittedName>
        <fullName evidence="10">Aminopeptidase</fullName>
    </submittedName>
</protein>
<evidence type="ECO:0000256" key="7">
    <source>
        <dbReference type="ARBA" id="ARBA00022723"/>
    </source>
</evidence>
<name>A0A917TQ63_9BACI</name>
<keyword evidence="11" id="KW-1185">Reference proteome</keyword>
<reference evidence="10" key="2">
    <citation type="submission" date="2020-09" db="EMBL/GenBank/DDBJ databases">
        <authorList>
            <person name="Sun Q."/>
            <person name="Zhou Y."/>
        </authorList>
    </citation>
    <scope>NUCLEOTIDE SEQUENCE</scope>
    <source>
        <strain evidence="10">CGMCC 1.6333</strain>
    </source>
</reference>
<dbReference type="SUPFAM" id="SSF144052">
    <property type="entry name" value="Thermophilic metalloprotease-like"/>
    <property type="match status" value="1"/>
</dbReference>
<evidence type="ECO:0000256" key="6">
    <source>
        <dbReference type="ARBA" id="ARBA00022670"/>
    </source>
</evidence>
<dbReference type="InterPro" id="IPR052170">
    <property type="entry name" value="M29_Exopeptidase"/>
</dbReference>
<accession>A0A917TQ63</accession>
<dbReference type="GO" id="GO:0004177">
    <property type="term" value="F:aminopeptidase activity"/>
    <property type="evidence" value="ECO:0007669"/>
    <property type="project" value="UniProtKB-KW"/>
</dbReference>
<sequence length="413" mass="46251">MPKEETLKKYAKLAIETGVNVQMGQGLIINAPIESVDFVRKIAEEAYQVGVKNVHVQWSDDELTLLKMQHAPMETLKHFPEWLVTGLEEMVKDGYSLLSVYGPDPDLLDGIDSERITAVQKASAQALSEYRNYVMNDRVTWSLVGYASEAWAKKVYPDLPVEEAQEKLWEQIFFITRVDQDDPVKAWEEHNGRLRQAREYLNQKKYKKLVFKAEGTDLTIELPEGHIWHGGSGPSVDGVEFNANIPTEEVFTMPDKYGVNGKVKSTKPLSYGGTVINNFSLTFEDGKVVDFSGEEGEEALKNMLDTDEDGARRLGEVALVPHLSPISQSGLIFYNTLFDENASCHLALGKAYPTTIENGSEMSKDELDQHGVNDSLIHEDFMIGSAEMDIDGVTESGETEAIFRDGNWAIKFN</sequence>
<comment type="cofactor">
    <cofactor evidence="3">
        <name>Zn(2+)</name>
        <dbReference type="ChEBI" id="CHEBI:29105"/>
    </cofactor>
</comment>
<evidence type="ECO:0000313" key="10">
    <source>
        <dbReference type="EMBL" id="GGM32993.1"/>
    </source>
</evidence>
<dbReference type="InterPro" id="IPR035097">
    <property type="entry name" value="M29_N-terminal"/>
</dbReference>
<evidence type="ECO:0000256" key="8">
    <source>
        <dbReference type="ARBA" id="ARBA00022801"/>
    </source>
</evidence>
<dbReference type="AlphaFoldDB" id="A0A917TQ63"/>
<dbReference type="RefSeq" id="WP_117155145.1">
    <property type="nucleotide sequence ID" value="NZ_BMLG01000009.1"/>
</dbReference>
<evidence type="ECO:0000256" key="2">
    <source>
        <dbReference type="ARBA" id="ARBA00001946"/>
    </source>
</evidence>
<dbReference type="PANTHER" id="PTHR34448:SF3">
    <property type="entry name" value="AMINOPEPTIDASE AMPS"/>
    <property type="match status" value="1"/>
</dbReference>
<dbReference type="Pfam" id="PF02073">
    <property type="entry name" value="Peptidase_M29"/>
    <property type="match status" value="1"/>
</dbReference>
<dbReference type="PANTHER" id="PTHR34448">
    <property type="entry name" value="AMINOPEPTIDASE"/>
    <property type="match status" value="1"/>
</dbReference>
<dbReference type="GO" id="GO:0006508">
    <property type="term" value="P:proteolysis"/>
    <property type="evidence" value="ECO:0007669"/>
    <property type="project" value="UniProtKB-KW"/>
</dbReference>
<keyword evidence="6" id="KW-0645">Protease</keyword>
<evidence type="ECO:0000313" key="11">
    <source>
        <dbReference type="Proteomes" id="UP000618460"/>
    </source>
</evidence>
<keyword evidence="7" id="KW-0479">Metal-binding</keyword>